<dbReference type="RefSeq" id="WP_119746591.1">
    <property type="nucleotide sequence ID" value="NZ_QZCG01000003.1"/>
</dbReference>
<dbReference type="Proteomes" id="UP000284202">
    <property type="component" value="Unassembled WGS sequence"/>
</dbReference>
<accession>A0A418T1P4</accession>
<protein>
    <recommendedName>
        <fullName evidence="3">Mor transcription activator domain-containing protein</fullName>
    </recommendedName>
</protein>
<keyword evidence="2" id="KW-1185">Reference proteome</keyword>
<evidence type="ECO:0000313" key="1">
    <source>
        <dbReference type="EMBL" id="RJE87119.1"/>
    </source>
</evidence>
<name>A0A418T1P4_9RHOB</name>
<dbReference type="AlphaFoldDB" id="A0A418T1P4"/>
<gene>
    <name evidence="1" type="ORF">D3P04_05050</name>
</gene>
<evidence type="ECO:0000313" key="2">
    <source>
        <dbReference type="Proteomes" id="UP000284202"/>
    </source>
</evidence>
<dbReference type="EMBL" id="QZCG01000003">
    <property type="protein sequence ID" value="RJE87119.1"/>
    <property type="molecule type" value="Genomic_DNA"/>
</dbReference>
<reference evidence="2" key="1">
    <citation type="submission" date="2018-09" db="EMBL/GenBank/DDBJ databases">
        <title>Acidovorax cavernicola nov. sp. isolated from Gruta de las Maravillas (Aracena, Spain).</title>
        <authorList>
            <person name="Jurado V."/>
            <person name="Gutierrez-Patricio S."/>
            <person name="Gonzalez-Pimentel J.L."/>
            <person name="Miller A.Z."/>
            <person name="Laiz L."/>
            <person name="Saiz-Jimenez C."/>
        </authorList>
    </citation>
    <scope>NUCLEOTIDE SEQUENCE [LARGE SCALE GENOMIC DNA]</scope>
    <source>
        <strain evidence="2">1011MAR3C25</strain>
    </source>
</reference>
<evidence type="ECO:0008006" key="3">
    <source>
        <dbReference type="Google" id="ProtNLM"/>
    </source>
</evidence>
<proteinExistence type="predicted"/>
<organism evidence="1 2">
    <name type="scientific">Paracoccus onubensis</name>
    <dbReference type="NCBI Taxonomy" id="1675788"/>
    <lineage>
        <taxon>Bacteria</taxon>
        <taxon>Pseudomonadati</taxon>
        <taxon>Pseudomonadota</taxon>
        <taxon>Alphaproteobacteria</taxon>
        <taxon>Rhodobacterales</taxon>
        <taxon>Paracoccaceae</taxon>
        <taxon>Paracoccus</taxon>
    </lineage>
</organism>
<comment type="caution">
    <text evidence="1">The sequence shown here is derived from an EMBL/GenBank/DDBJ whole genome shotgun (WGS) entry which is preliminary data.</text>
</comment>
<sequence>MNIRADLPQDAWIDELEHDLGQAAALRLLANAGGQRRDIPKRPEGSKPANEVGLGVVRWLSARFGGTAVDIPSKYGRDRQARASRLRAAILEAGLTDPKRSANVIAAEFGVTAAYVHKLRSQMRREYGEDNQISLPFFGGTSCRPE</sequence>
<dbReference type="OrthoDB" id="7779044at2"/>